<organism evidence="8 9">
    <name type="scientific">Parasedimentitalea maritima</name>
    <dbReference type="NCBI Taxonomy" id="2578117"/>
    <lineage>
        <taxon>Bacteria</taxon>
        <taxon>Pseudomonadati</taxon>
        <taxon>Pseudomonadota</taxon>
        <taxon>Alphaproteobacteria</taxon>
        <taxon>Rhodobacterales</taxon>
        <taxon>Paracoccaceae</taxon>
        <taxon>Parasedimentitalea</taxon>
    </lineage>
</organism>
<evidence type="ECO:0000256" key="4">
    <source>
        <dbReference type="ARBA" id="ARBA00022989"/>
    </source>
</evidence>
<comment type="caution">
    <text evidence="8">The sequence shown here is derived from an EMBL/GenBank/DDBJ whole genome shotgun (WGS) entry which is preliminary data.</text>
</comment>
<dbReference type="GO" id="GO:0005886">
    <property type="term" value="C:plasma membrane"/>
    <property type="evidence" value="ECO:0007669"/>
    <property type="project" value="UniProtKB-SubCell"/>
</dbReference>
<dbReference type="GO" id="GO:0004713">
    <property type="term" value="F:protein tyrosine kinase activity"/>
    <property type="evidence" value="ECO:0007669"/>
    <property type="project" value="TreeGrafter"/>
</dbReference>
<dbReference type="PANTHER" id="PTHR32309:SF13">
    <property type="entry name" value="FERRIC ENTEROBACTIN TRANSPORT PROTEIN FEPE"/>
    <property type="match status" value="1"/>
</dbReference>
<keyword evidence="3 6" id="KW-0812">Transmembrane</keyword>
<comment type="subcellular location">
    <subcellularLocation>
        <location evidence="1">Cell membrane</location>
        <topology evidence="1">Multi-pass membrane protein</topology>
    </subcellularLocation>
</comment>
<evidence type="ECO:0000256" key="1">
    <source>
        <dbReference type="ARBA" id="ARBA00004651"/>
    </source>
</evidence>
<proteinExistence type="predicted"/>
<evidence type="ECO:0000313" key="8">
    <source>
        <dbReference type="EMBL" id="KAE9629378.1"/>
    </source>
</evidence>
<keyword evidence="2" id="KW-1003">Cell membrane</keyword>
<dbReference type="InterPro" id="IPR050445">
    <property type="entry name" value="Bact_polysacc_biosynth/exp"/>
</dbReference>
<dbReference type="PANTHER" id="PTHR32309">
    <property type="entry name" value="TYROSINE-PROTEIN KINASE"/>
    <property type="match status" value="1"/>
</dbReference>
<dbReference type="Proteomes" id="UP000441586">
    <property type="component" value="Unassembled WGS sequence"/>
</dbReference>
<feature type="transmembrane region" description="Helical" evidence="6">
    <location>
        <begin position="20"/>
        <end position="38"/>
    </location>
</feature>
<evidence type="ECO:0000259" key="7">
    <source>
        <dbReference type="Pfam" id="PF02706"/>
    </source>
</evidence>
<evidence type="ECO:0000256" key="3">
    <source>
        <dbReference type="ARBA" id="ARBA00022692"/>
    </source>
</evidence>
<evidence type="ECO:0000313" key="9">
    <source>
        <dbReference type="Proteomes" id="UP000441586"/>
    </source>
</evidence>
<dbReference type="InterPro" id="IPR003856">
    <property type="entry name" value="LPS_length_determ_N"/>
</dbReference>
<reference evidence="8 9" key="1">
    <citation type="submission" date="2019-12" db="EMBL/GenBank/DDBJ databases">
        <authorList>
            <person name="Zhang Y.-J."/>
        </authorList>
    </citation>
    <scope>NUCLEOTIDE SEQUENCE [LARGE SCALE GENOMIC DNA]</scope>
    <source>
        <strain evidence="8 9">H18S-6</strain>
    </source>
</reference>
<name>A0A6A4RFG2_9RHOB</name>
<dbReference type="RefSeq" id="WP_158979983.1">
    <property type="nucleotide sequence ID" value="NZ_WSFO01000007.1"/>
</dbReference>
<gene>
    <name evidence="8" type="ORF">GP644_13275</name>
</gene>
<protein>
    <recommendedName>
        <fullName evidence="7">Polysaccharide chain length determinant N-terminal domain-containing protein</fullName>
    </recommendedName>
</protein>
<accession>A0A6A4RFG2</accession>
<evidence type="ECO:0000256" key="5">
    <source>
        <dbReference type="ARBA" id="ARBA00023136"/>
    </source>
</evidence>
<keyword evidence="4 6" id="KW-1133">Transmembrane helix</keyword>
<dbReference type="EMBL" id="WSFO01000007">
    <property type="protein sequence ID" value="KAE9629378.1"/>
    <property type="molecule type" value="Genomic_DNA"/>
</dbReference>
<keyword evidence="5 6" id="KW-0472">Membrane</keyword>
<feature type="domain" description="Polysaccharide chain length determinant N-terminal" evidence="7">
    <location>
        <begin position="5"/>
        <end position="96"/>
    </location>
</feature>
<dbReference type="AlphaFoldDB" id="A0A6A4RFG2"/>
<dbReference type="Pfam" id="PF02706">
    <property type="entry name" value="Wzz"/>
    <property type="match status" value="1"/>
</dbReference>
<evidence type="ECO:0000256" key="2">
    <source>
        <dbReference type="ARBA" id="ARBA00022475"/>
    </source>
</evidence>
<evidence type="ECO:0000256" key="6">
    <source>
        <dbReference type="SAM" id="Phobius"/>
    </source>
</evidence>
<sequence length="100" mass="11173">MVDDFFDLPAFLAILKRQVRLIFLLGLVVMSCAFLYIVQTTPLYRATALVRVDPQETNLLDPAISSRMSSSNESTRIETEVEILKSPSLALKTIAQEGLQ</sequence>